<evidence type="ECO:0000256" key="1">
    <source>
        <dbReference type="ARBA" id="ARBA00004651"/>
    </source>
</evidence>
<evidence type="ECO:0000256" key="4">
    <source>
        <dbReference type="ARBA" id="ARBA00022679"/>
    </source>
</evidence>
<keyword evidence="4" id="KW-0808">Transferase</keyword>
<dbReference type="Proteomes" id="UP000561045">
    <property type="component" value="Unassembled WGS sequence"/>
</dbReference>
<keyword evidence="3" id="KW-0328">Glycosyltransferase</keyword>
<evidence type="ECO:0000313" key="10">
    <source>
        <dbReference type="EMBL" id="MBB4011816.1"/>
    </source>
</evidence>
<dbReference type="InterPro" id="IPR050297">
    <property type="entry name" value="LipidA_mod_glycosyltrf_83"/>
</dbReference>
<dbReference type="GO" id="GO:0005886">
    <property type="term" value="C:plasma membrane"/>
    <property type="evidence" value="ECO:0007669"/>
    <property type="project" value="UniProtKB-SubCell"/>
</dbReference>
<sequence length="492" mass="53984">MSERRIFSASSPREPAAGAWLILLGVIALLTLWRVWVIQHSGISLYVDEAYYWTWAHALDWGYFSKPPMVAAVIAATTQLFGDGLVGVKAGSLILYPATAMLLFGLGRRLYDNRTGLLAAIAFLTLPITSALGIFISTDALLLFFWTASLWLLQRAMTRDRVGDWLLLGLTCGLGLMSKYTMAAFALTPALLLLSSPEGRRMLVRPGPWLCALVALVVLAPNLWWNWANDFPTFRHTAEITQERERSNLLEFIGAQIGSIGPLLALGLGGALLQLRSAWREPADRLLIAGTLPLLCLVIVQASIHEANANWAGPIFTAGTLLATAWLCRTQARRRWLAAGLALNLAITVLVYQWPQILSLVGRPLTAKIDPLKRMKGWDSLAAGVAPWVAQHPDAYLVNDERTLLAQMAYGLRDLHPRIASWNPDHAVRDQYNLTHSLPNTPGIDILYISSDGSAPSSRFTSAQKLGEVSVATHPDAALHATVWLLKGFKGY</sequence>
<feature type="domain" description="Glycosyltransferase RgtA/B/C/D-like" evidence="9">
    <location>
        <begin position="65"/>
        <end position="225"/>
    </location>
</feature>
<reference evidence="10 11" key="1">
    <citation type="submission" date="2020-08" db="EMBL/GenBank/DDBJ databases">
        <title>Genomic Encyclopedia of Type Strains, Phase IV (KMG-IV): sequencing the most valuable type-strain genomes for metagenomic binning, comparative biology and taxonomic classification.</title>
        <authorList>
            <person name="Goeker M."/>
        </authorList>
    </citation>
    <scope>NUCLEOTIDE SEQUENCE [LARGE SCALE GENOMIC DNA]</scope>
    <source>
        <strain evidence="10 11">DSM 106739</strain>
    </source>
</reference>
<dbReference type="GO" id="GO:0009103">
    <property type="term" value="P:lipopolysaccharide biosynthetic process"/>
    <property type="evidence" value="ECO:0007669"/>
    <property type="project" value="UniProtKB-ARBA"/>
</dbReference>
<accession>A0A840BLQ1</accession>
<keyword evidence="7 8" id="KW-0472">Membrane</keyword>
<dbReference type="EMBL" id="JACIET010000001">
    <property type="protein sequence ID" value="MBB4011816.1"/>
    <property type="molecule type" value="Genomic_DNA"/>
</dbReference>
<proteinExistence type="predicted"/>
<feature type="transmembrane region" description="Helical" evidence="8">
    <location>
        <begin position="253"/>
        <end position="273"/>
    </location>
</feature>
<dbReference type="PANTHER" id="PTHR33908">
    <property type="entry name" value="MANNOSYLTRANSFERASE YKCB-RELATED"/>
    <property type="match status" value="1"/>
</dbReference>
<feature type="transmembrane region" description="Helical" evidence="8">
    <location>
        <begin position="86"/>
        <end position="106"/>
    </location>
</feature>
<feature type="transmembrane region" description="Helical" evidence="8">
    <location>
        <begin position="311"/>
        <end position="329"/>
    </location>
</feature>
<feature type="transmembrane region" description="Helical" evidence="8">
    <location>
        <begin position="20"/>
        <end position="38"/>
    </location>
</feature>
<feature type="transmembrane region" description="Helical" evidence="8">
    <location>
        <begin position="285"/>
        <end position="305"/>
    </location>
</feature>
<feature type="transmembrane region" description="Helical" evidence="8">
    <location>
        <begin position="118"/>
        <end position="146"/>
    </location>
</feature>
<feature type="transmembrane region" description="Helical" evidence="8">
    <location>
        <begin position="166"/>
        <end position="194"/>
    </location>
</feature>
<organism evidence="10 11">
    <name type="scientific">Niveibacterium umoris</name>
    <dbReference type="NCBI Taxonomy" id="1193620"/>
    <lineage>
        <taxon>Bacteria</taxon>
        <taxon>Pseudomonadati</taxon>
        <taxon>Pseudomonadota</taxon>
        <taxon>Betaproteobacteria</taxon>
        <taxon>Rhodocyclales</taxon>
        <taxon>Rhodocyclaceae</taxon>
        <taxon>Niveibacterium</taxon>
    </lineage>
</organism>
<dbReference type="RefSeq" id="WP_183632772.1">
    <property type="nucleotide sequence ID" value="NZ_BAABLE010000011.1"/>
</dbReference>
<keyword evidence="2" id="KW-1003">Cell membrane</keyword>
<dbReference type="Pfam" id="PF13231">
    <property type="entry name" value="PMT_2"/>
    <property type="match status" value="1"/>
</dbReference>
<keyword evidence="5 8" id="KW-0812">Transmembrane</keyword>
<dbReference type="InterPro" id="IPR038731">
    <property type="entry name" value="RgtA/B/C-like"/>
</dbReference>
<dbReference type="GO" id="GO:0016763">
    <property type="term" value="F:pentosyltransferase activity"/>
    <property type="evidence" value="ECO:0007669"/>
    <property type="project" value="TreeGrafter"/>
</dbReference>
<evidence type="ECO:0000313" key="11">
    <source>
        <dbReference type="Proteomes" id="UP000561045"/>
    </source>
</evidence>
<evidence type="ECO:0000256" key="7">
    <source>
        <dbReference type="ARBA" id="ARBA00023136"/>
    </source>
</evidence>
<evidence type="ECO:0000256" key="2">
    <source>
        <dbReference type="ARBA" id="ARBA00022475"/>
    </source>
</evidence>
<feature type="transmembrane region" description="Helical" evidence="8">
    <location>
        <begin position="206"/>
        <end position="225"/>
    </location>
</feature>
<evidence type="ECO:0000256" key="8">
    <source>
        <dbReference type="SAM" id="Phobius"/>
    </source>
</evidence>
<evidence type="ECO:0000259" key="9">
    <source>
        <dbReference type="Pfam" id="PF13231"/>
    </source>
</evidence>
<comment type="caution">
    <text evidence="10">The sequence shown here is derived from an EMBL/GenBank/DDBJ whole genome shotgun (WGS) entry which is preliminary data.</text>
</comment>
<keyword evidence="6 8" id="KW-1133">Transmembrane helix</keyword>
<keyword evidence="11" id="KW-1185">Reference proteome</keyword>
<gene>
    <name evidence="10" type="ORF">GGR36_001124</name>
</gene>
<evidence type="ECO:0000256" key="3">
    <source>
        <dbReference type="ARBA" id="ARBA00022676"/>
    </source>
</evidence>
<protein>
    <recommendedName>
        <fullName evidence="9">Glycosyltransferase RgtA/B/C/D-like domain-containing protein</fullName>
    </recommendedName>
</protein>
<name>A0A840BLQ1_9RHOO</name>
<feature type="transmembrane region" description="Helical" evidence="8">
    <location>
        <begin position="336"/>
        <end position="354"/>
    </location>
</feature>
<dbReference type="AlphaFoldDB" id="A0A840BLQ1"/>
<comment type="subcellular location">
    <subcellularLocation>
        <location evidence="1">Cell membrane</location>
        <topology evidence="1">Multi-pass membrane protein</topology>
    </subcellularLocation>
</comment>
<dbReference type="PANTHER" id="PTHR33908:SF11">
    <property type="entry name" value="MEMBRANE PROTEIN"/>
    <property type="match status" value="1"/>
</dbReference>
<evidence type="ECO:0000256" key="6">
    <source>
        <dbReference type="ARBA" id="ARBA00022989"/>
    </source>
</evidence>
<evidence type="ECO:0000256" key="5">
    <source>
        <dbReference type="ARBA" id="ARBA00022692"/>
    </source>
</evidence>